<evidence type="ECO:0000256" key="2">
    <source>
        <dbReference type="ARBA" id="ARBA00014213"/>
    </source>
</evidence>
<evidence type="ECO:0000313" key="10">
    <source>
        <dbReference type="EMBL" id="MDQ7247957.1"/>
    </source>
</evidence>
<organism evidence="10 11">
    <name type="scientific">Dongia sedimenti</name>
    <dbReference type="NCBI Taxonomy" id="3064282"/>
    <lineage>
        <taxon>Bacteria</taxon>
        <taxon>Pseudomonadati</taxon>
        <taxon>Pseudomonadota</taxon>
        <taxon>Alphaproteobacteria</taxon>
        <taxon>Rhodospirillales</taxon>
        <taxon>Dongiaceae</taxon>
        <taxon>Dongia</taxon>
    </lineage>
</organism>
<keyword evidence="5" id="KW-0997">Cell inner membrane</keyword>
<dbReference type="InterPro" id="IPR005495">
    <property type="entry name" value="LptG/LptF_permease"/>
</dbReference>
<feature type="transmembrane region" description="Helical" evidence="9">
    <location>
        <begin position="53"/>
        <end position="76"/>
    </location>
</feature>
<dbReference type="EMBL" id="JAUYVI010000003">
    <property type="protein sequence ID" value="MDQ7247957.1"/>
    <property type="molecule type" value="Genomic_DNA"/>
</dbReference>
<sequence>MRLIDAYILRRVLMPLLAAVGIAMAALLMQRLIHLLDLFANRGSPLSIILKMLGNLVPFYLGIALPAALFIGVLYAGSRLSSESELDAMRASGLSLLRLIAPVLALAVVLVMISSYLLGWLQPYTRFGYRALVHLVTDTQWDSAIERGAFFSGFGGKTILIGDISDGGRTLTRIFVKEKDDAGRSIILTAERGDLRKQSDFSLVLQLHNGIRSETTANGDATRAMTFDQLDLPLESIAPDPFRPRGEKESELTFTELVRFYFNTPSYLDIEDITAELHERLVRTVSILFLPFLAFPVGISSRRTSKSLRMIVGVLFLIFYYEVLQFGEAMVRRQALGPIPALWVPCAIFAACSLWLFWVADRKPGQDPLAHLFDGLSTIGTWFRRLLPRRLPKVAE</sequence>
<feature type="transmembrane region" description="Helical" evidence="9">
    <location>
        <begin position="281"/>
        <end position="301"/>
    </location>
</feature>
<evidence type="ECO:0000313" key="11">
    <source>
        <dbReference type="Proteomes" id="UP001230156"/>
    </source>
</evidence>
<dbReference type="Pfam" id="PF03739">
    <property type="entry name" value="LptF_LptG"/>
    <property type="match status" value="1"/>
</dbReference>
<feature type="transmembrane region" description="Helical" evidence="9">
    <location>
        <begin position="96"/>
        <end position="121"/>
    </location>
</feature>
<dbReference type="RefSeq" id="WP_379955402.1">
    <property type="nucleotide sequence ID" value="NZ_JAUYVI010000003.1"/>
</dbReference>
<keyword evidence="3" id="KW-0813">Transport</keyword>
<dbReference type="NCBIfam" id="TIGR04407">
    <property type="entry name" value="LptF_YjgP"/>
    <property type="match status" value="1"/>
</dbReference>
<evidence type="ECO:0000256" key="1">
    <source>
        <dbReference type="ARBA" id="ARBA00004429"/>
    </source>
</evidence>
<reference evidence="11" key="1">
    <citation type="submission" date="2023-08" db="EMBL/GenBank/DDBJ databases">
        <title>Rhodospirillaceae gen. nov., a novel taxon isolated from the Yangtze River Yuezi River estuary sludge.</title>
        <authorList>
            <person name="Ruan L."/>
        </authorList>
    </citation>
    <scope>NUCLEOTIDE SEQUENCE [LARGE SCALE GENOMIC DNA]</scope>
    <source>
        <strain evidence="11">R-7</strain>
    </source>
</reference>
<gene>
    <name evidence="10" type="primary">lptF</name>
    <name evidence="10" type="ORF">Q8A70_09785</name>
</gene>
<evidence type="ECO:0000256" key="5">
    <source>
        <dbReference type="ARBA" id="ARBA00022519"/>
    </source>
</evidence>
<keyword evidence="7 9" id="KW-1133">Transmembrane helix</keyword>
<dbReference type="PANTHER" id="PTHR33529">
    <property type="entry name" value="SLR0882 PROTEIN-RELATED"/>
    <property type="match status" value="1"/>
</dbReference>
<evidence type="ECO:0000256" key="9">
    <source>
        <dbReference type="SAM" id="Phobius"/>
    </source>
</evidence>
<accession>A0ABU0YJR1</accession>
<feature type="transmembrane region" description="Helical" evidence="9">
    <location>
        <begin position="12"/>
        <end position="33"/>
    </location>
</feature>
<proteinExistence type="predicted"/>
<dbReference type="PANTHER" id="PTHR33529:SF7">
    <property type="entry name" value="LIPOPOLYSACCHARIDE EXPORT SYSTEM PERMEASE PROTEIN LPTF"/>
    <property type="match status" value="1"/>
</dbReference>
<comment type="caution">
    <text evidence="10">The sequence shown here is derived from an EMBL/GenBank/DDBJ whole genome shotgun (WGS) entry which is preliminary data.</text>
</comment>
<evidence type="ECO:0000256" key="7">
    <source>
        <dbReference type="ARBA" id="ARBA00022989"/>
    </source>
</evidence>
<keyword evidence="6 9" id="KW-0812">Transmembrane</keyword>
<name>A0ABU0YJR1_9PROT</name>
<evidence type="ECO:0000256" key="6">
    <source>
        <dbReference type="ARBA" id="ARBA00022692"/>
    </source>
</evidence>
<protein>
    <recommendedName>
        <fullName evidence="2">Lipopolysaccharide export system permease protein LptF</fullName>
    </recommendedName>
</protein>
<evidence type="ECO:0000256" key="8">
    <source>
        <dbReference type="ARBA" id="ARBA00023136"/>
    </source>
</evidence>
<feature type="transmembrane region" description="Helical" evidence="9">
    <location>
        <begin position="336"/>
        <end position="357"/>
    </location>
</feature>
<feature type="transmembrane region" description="Helical" evidence="9">
    <location>
        <begin position="307"/>
        <end position="324"/>
    </location>
</feature>
<comment type="subcellular location">
    <subcellularLocation>
        <location evidence="1">Cell inner membrane</location>
        <topology evidence="1">Multi-pass membrane protein</topology>
    </subcellularLocation>
</comment>
<evidence type="ECO:0000256" key="4">
    <source>
        <dbReference type="ARBA" id="ARBA00022475"/>
    </source>
</evidence>
<keyword evidence="11" id="KW-1185">Reference proteome</keyword>
<dbReference type="Proteomes" id="UP001230156">
    <property type="component" value="Unassembled WGS sequence"/>
</dbReference>
<keyword evidence="8 9" id="KW-0472">Membrane</keyword>
<dbReference type="InterPro" id="IPR030922">
    <property type="entry name" value="LptF"/>
</dbReference>
<keyword evidence="4" id="KW-1003">Cell membrane</keyword>
<evidence type="ECO:0000256" key="3">
    <source>
        <dbReference type="ARBA" id="ARBA00022448"/>
    </source>
</evidence>